<feature type="compositionally biased region" description="Polar residues" evidence="4">
    <location>
        <begin position="80"/>
        <end position="90"/>
    </location>
</feature>
<dbReference type="SUPFAM" id="SSF89392">
    <property type="entry name" value="Prokaryotic lipoproteins and lipoprotein localization factors"/>
    <property type="match status" value="1"/>
</dbReference>
<dbReference type="InterPro" id="IPR009830">
    <property type="entry name" value="LppX/LprAFG"/>
</dbReference>
<sequence length="236" mass="24856">MTAQLPSRRIALAGAFATLALAGCSSTKKSDTSDDSDASTRLKAAQDVMAKTAGYHVKLTSWGTPDQESSLKSGEGDVVNSPQSFKGTVTANTGGSDVKAEVISIEKESWVKPGFSSTYIAVNLDDMGVPLPSSLFNASKGLPALPVLSKDMKKTGEKLVGGEKVTLFKGTVDGPTATKAMGFGRTRKDYTVEVGLNDKNEMRSMSINGSFFDSSDATYNLEMSKFGQKATISKPA</sequence>
<feature type="signal peptide" evidence="5">
    <location>
        <begin position="1"/>
        <end position="22"/>
    </location>
</feature>
<keyword evidence="6" id="KW-0449">Lipoprotein</keyword>
<dbReference type="Pfam" id="PF07161">
    <property type="entry name" value="LppX_LprAFG"/>
    <property type="match status" value="1"/>
</dbReference>
<name>A0A417Z1E6_9MICO</name>
<gene>
    <name evidence="6" type="ORF">D1832_12880</name>
</gene>
<proteinExistence type="inferred from homology"/>
<comment type="similarity">
    <text evidence="2">Belongs to the LppX/LprAFG lipoprotein family.</text>
</comment>
<organism evidence="6 7">
    <name type="scientific">Dermacoccus abyssi</name>
    <dbReference type="NCBI Taxonomy" id="322596"/>
    <lineage>
        <taxon>Bacteria</taxon>
        <taxon>Bacillati</taxon>
        <taxon>Actinomycetota</taxon>
        <taxon>Actinomycetes</taxon>
        <taxon>Micrococcales</taxon>
        <taxon>Dermacoccaceae</taxon>
        <taxon>Dermacoccus</taxon>
    </lineage>
</organism>
<keyword evidence="5" id="KW-0732">Signal</keyword>
<comment type="caution">
    <text evidence="6">The sequence shown here is derived from an EMBL/GenBank/DDBJ whole genome shotgun (WGS) entry which is preliminary data.</text>
</comment>
<keyword evidence="3" id="KW-0472">Membrane</keyword>
<dbReference type="InterPro" id="IPR029046">
    <property type="entry name" value="LolA/LolB/LppX"/>
</dbReference>
<evidence type="ECO:0000256" key="2">
    <source>
        <dbReference type="ARBA" id="ARBA00009194"/>
    </source>
</evidence>
<feature type="region of interest" description="Disordered" evidence="4">
    <location>
        <begin position="64"/>
        <end position="90"/>
    </location>
</feature>
<dbReference type="GO" id="GO:0030313">
    <property type="term" value="C:cell envelope"/>
    <property type="evidence" value="ECO:0007669"/>
    <property type="project" value="UniProtKB-SubCell"/>
</dbReference>
<evidence type="ECO:0000256" key="4">
    <source>
        <dbReference type="SAM" id="MobiDB-lite"/>
    </source>
</evidence>
<dbReference type="Proteomes" id="UP000285376">
    <property type="component" value="Unassembled WGS sequence"/>
</dbReference>
<evidence type="ECO:0000256" key="1">
    <source>
        <dbReference type="ARBA" id="ARBA00004196"/>
    </source>
</evidence>
<comment type="subcellular location">
    <subcellularLocation>
        <location evidence="1">Cell envelope</location>
    </subcellularLocation>
</comment>
<feature type="chain" id="PRO_5038808876" evidence="5">
    <location>
        <begin position="23"/>
        <end position="236"/>
    </location>
</feature>
<dbReference type="RefSeq" id="WP_118914583.1">
    <property type="nucleotide sequence ID" value="NZ_CBCRVH010000018.1"/>
</dbReference>
<evidence type="ECO:0000313" key="6">
    <source>
        <dbReference type="EMBL" id="RHW44319.1"/>
    </source>
</evidence>
<accession>A0A417Z1E6</accession>
<evidence type="ECO:0000256" key="3">
    <source>
        <dbReference type="ARBA" id="ARBA00022475"/>
    </source>
</evidence>
<dbReference type="EMBL" id="QWLM01000018">
    <property type="protein sequence ID" value="RHW44319.1"/>
    <property type="molecule type" value="Genomic_DNA"/>
</dbReference>
<protein>
    <submittedName>
        <fullName evidence="6">LppX_LprAFG lipoprotein</fullName>
    </submittedName>
</protein>
<keyword evidence="3" id="KW-1003">Cell membrane</keyword>
<dbReference type="Gene3D" id="2.50.20.20">
    <property type="match status" value="1"/>
</dbReference>
<evidence type="ECO:0000256" key="5">
    <source>
        <dbReference type="SAM" id="SignalP"/>
    </source>
</evidence>
<evidence type="ECO:0000313" key="7">
    <source>
        <dbReference type="Proteomes" id="UP000285376"/>
    </source>
</evidence>
<reference evidence="6 7" key="1">
    <citation type="submission" date="2018-08" db="EMBL/GenBank/DDBJ databases">
        <title>Whole genome sequence analysis of Dermacoccus abyssi bacteria isolated from Deep Mariana trench Micromonospora spp reveals genes involved in the environmental adaptation and production of secondary metabolites.</title>
        <authorList>
            <person name="Abdel-Mageed W.M."/>
            <person name="Lehri B."/>
            <person name="Nouioui I."/>
            <person name="Goodfellow I."/>
            <person name="Jaspars M."/>
            <person name="Karlyshev A."/>
        </authorList>
    </citation>
    <scope>NUCLEOTIDE SEQUENCE [LARGE SCALE GENOMIC DNA]</scope>
    <source>
        <strain evidence="6 7">MT1.1</strain>
    </source>
</reference>
<dbReference type="AlphaFoldDB" id="A0A417Z1E6"/>